<organism evidence="1 2">
    <name type="scientific">Canis lupus familiaris</name>
    <name type="common">Dog</name>
    <name type="synonym">Canis familiaris</name>
    <dbReference type="NCBI Taxonomy" id="9615"/>
    <lineage>
        <taxon>Eukaryota</taxon>
        <taxon>Metazoa</taxon>
        <taxon>Chordata</taxon>
        <taxon>Craniata</taxon>
        <taxon>Vertebrata</taxon>
        <taxon>Euteleostomi</taxon>
        <taxon>Mammalia</taxon>
        <taxon>Eutheria</taxon>
        <taxon>Laurasiatheria</taxon>
        <taxon>Carnivora</taxon>
        <taxon>Caniformia</taxon>
        <taxon>Canidae</taxon>
        <taxon>Canis</taxon>
    </lineage>
</organism>
<proteinExistence type="predicted"/>
<gene>
    <name evidence="1" type="primary">LOC481849</name>
</gene>
<accession>A0A8C0NHI5</accession>
<reference evidence="1" key="2">
    <citation type="submission" date="2025-08" db="UniProtKB">
        <authorList>
            <consortium name="Ensembl"/>
        </authorList>
    </citation>
    <scope>IDENTIFICATION</scope>
</reference>
<evidence type="ECO:0000313" key="2">
    <source>
        <dbReference type="Proteomes" id="UP000694429"/>
    </source>
</evidence>
<evidence type="ECO:0000313" key="1">
    <source>
        <dbReference type="Ensembl" id="ENSCAFP00030024776.1"/>
    </source>
</evidence>
<name>A0A8C0NHI5_CANLF</name>
<dbReference type="Ensembl" id="ENSCAFT00030028402.1">
    <property type="protein sequence ID" value="ENSCAFP00030024776.1"/>
    <property type="gene ID" value="ENSCAFG00030015415.1"/>
</dbReference>
<reference evidence="1" key="1">
    <citation type="submission" date="2019-03" db="EMBL/GenBank/DDBJ databases">
        <authorList>
            <person name="Warren W.C."/>
            <person name="Johnson G.S."/>
        </authorList>
    </citation>
    <scope>NUCLEOTIDE SEQUENCE [LARGE SCALE GENOMIC DNA]</scope>
    <source>
        <strain evidence="1">Basenji</strain>
    </source>
</reference>
<dbReference type="AlphaFoldDB" id="A0A8C0NHI5"/>
<protein>
    <submittedName>
        <fullName evidence="1">Uncharacterized protein</fullName>
    </submittedName>
</protein>
<dbReference type="Proteomes" id="UP000694429">
    <property type="component" value="Chromosome 12"/>
</dbReference>
<sequence>MSEISKIEKDEYCMISLTKWSLKAMPAPVSKMEGWVSLLKSQETTWSSARMPLRGPSEACFTTFLMLSYLAAFSRGQVRSTTDMLGVGTRKAMPMNFPFSSGMTLPTAVAAPVEAGMMFCTGTLPSGHSFPEVPPMVFWVAVMAWAVVIRPSTMPKWSWITLARGAKQLVVQEALLTILRDLLYFSWFTPITNMGASAEGAEMMIPLGPTLQVSPSVLHGGEDPSGLHNILSTSITPFVVGGMSLLEDGDGLPIDDKFPVLSLDHAIEFAVGRIILEHVHHVVEVNEGIIDGNNILFARVKSSPGAQAPNMGKFIHSELHHCVSRRRLALHQNMWLPVDQEGAENLKCIF</sequence>